<reference evidence="1" key="1">
    <citation type="submission" date="2023-08" db="EMBL/GenBank/DDBJ databases">
        <title>Lactobacillus from the Female Urinary Tract.</title>
        <authorList>
            <person name="Stegman N."/>
            <person name="Jackson B."/>
            <person name="Steiling M."/>
            <person name="Sedano C."/>
            <person name="Wolfe A."/>
            <person name="Putonti C."/>
        </authorList>
    </citation>
    <scope>NUCLEOTIDE SEQUENCE</scope>
    <source>
        <strain evidence="1">UMB5661</strain>
    </source>
</reference>
<dbReference type="EMBL" id="JAVTXN010000037">
    <property type="protein sequence ID" value="MDT9609964.1"/>
    <property type="molecule type" value="Genomic_DNA"/>
</dbReference>
<dbReference type="Proteomes" id="UP001253287">
    <property type="component" value="Unassembled WGS sequence"/>
</dbReference>
<comment type="caution">
    <text evidence="1">The sequence shown here is derived from an EMBL/GenBank/DDBJ whole genome shotgun (WGS) entry which is preliminary data.</text>
</comment>
<evidence type="ECO:0000313" key="1">
    <source>
        <dbReference type="EMBL" id="MDT9609964.1"/>
    </source>
</evidence>
<gene>
    <name evidence="1" type="ORF">RON39_07475</name>
</gene>
<name>A0AAW8WSD6_9LACO</name>
<accession>A0AAW8WSD6</accession>
<sequence>MLTEKVLKGVLQDKLDVSVNHVQEKEFEIDLNAMIQNHNYRLTNTQNWRDQLLEERKYISKAYDYFNPVGEEGASSFNAKAMEAKMLKFTIKTA</sequence>
<organism evidence="1 2">
    <name type="scientific">Lactobacillus crispatus</name>
    <dbReference type="NCBI Taxonomy" id="47770"/>
    <lineage>
        <taxon>Bacteria</taxon>
        <taxon>Bacillati</taxon>
        <taxon>Bacillota</taxon>
        <taxon>Bacilli</taxon>
        <taxon>Lactobacillales</taxon>
        <taxon>Lactobacillaceae</taxon>
        <taxon>Lactobacillus</taxon>
    </lineage>
</organism>
<evidence type="ECO:0000313" key="2">
    <source>
        <dbReference type="Proteomes" id="UP001253287"/>
    </source>
</evidence>
<protein>
    <submittedName>
        <fullName evidence="1">Uncharacterized protein</fullName>
    </submittedName>
</protein>
<proteinExistence type="predicted"/>
<dbReference type="RefSeq" id="WP_118992425.1">
    <property type="nucleotide sequence ID" value="NZ_CP083391.1"/>
</dbReference>
<dbReference type="AlphaFoldDB" id="A0AAW8WSD6"/>